<dbReference type="AlphaFoldDB" id="X0ZY57"/>
<accession>X0ZY57</accession>
<sequence length="39" mass="4716">MERYGEIGKNFIHVHHKKALNRIGREYMVDPFKDLIPVY</sequence>
<organism evidence="1">
    <name type="scientific">marine sediment metagenome</name>
    <dbReference type="NCBI Taxonomy" id="412755"/>
    <lineage>
        <taxon>unclassified sequences</taxon>
        <taxon>metagenomes</taxon>
        <taxon>ecological metagenomes</taxon>
    </lineage>
</organism>
<gene>
    <name evidence="1" type="ORF">S01H4_04265</name>
</gene>
<reference evidence="1" key="1">
    <citation type="journal article" date="2014" name="Front. Microbiol.">
        <title>High frequency of phylogenetically diverse reductive dehalogenase-homologous genes in deep subseafloor sedimentary metagenomes.</title>
        <authorList>
            <person name="Kawai M."/>
            <person name="Futagami T."/>
            <person name="Toyoda A."/>
            <person name="Takaki Y."/>
            <person name="Nishi S."/>
            <person name="Hori S."/>
            <person name="Arai W."/>
            <person name="Tsubouchi T."/>
            <person name="Morono Y."/>
            <person name="Uchiyama I."/>
            <person name="Ito T."/>
            <person name="Fujiyama A."/>
            <person name="Inagaki F."/>
            <person name="Takami H."/>
        </authorList>
    </citation>
    <scope>NUCLEOTIDE SEQUENCE</scope>
    <source>
        <strain evidence="1">Expedition CK06-06</strain>
    </source>
</reference>
<name>X0ZY57_9ZZZZ</name>
<evidence type="ECO:0000313" key="1">
    <source>
        <dbReference type="EMBL" id="GAG62837.1"/>
    </source>
</evidence>
<proteinExistence type="predicted"/>
<comment type="caution">
    <text evidence="1">The sequence shown here is derived from an EMBL/GenBank/DDBJ whole genome shotgun (WGS) entry which is preliminary data.</text>
</comment>
<dbReference type="EMBL" id="BART01001128">
    <property type="protein sequence ID" value="GAG62837.1"/>
    <property type="molecule type" value="Genomic_DNA"/>
</dbReference>
<protein>
    <submittedName>
        <fullName evidence="1">Uncharacterized protein</fullName>
    </submittedName>
</protein>